<sequence>MPHYGTDTPYIYKGGFAKRLKPAFGHGKKLGQTRASVLSAVVKAWPFAAFAISEKQKDCVALACPKPYSAAKRRDTKPKSGS</sequence>
<comment type="caution">
    <text evidence="1">The sequence shown here is derived from an EMBL/GenBank/DDBJ whole genome shotgun (WGS) entry which is preliminary data.</text>
</comment>
<evidence type="ECO:0000313" key="1">
    <source>
        <dbReference type="EMBL" id="KDR52907.1"/>
    </source>
</evidence>
<dbReference type="Proteomes" id="UP000027442">
    <property type="component" value="Unassembled WGS sequence"/>
</dbReference>
<protein>
    <submittedName>
        <fullName evidence="1">Uncharacterized protein</fullName>
    </submittedName>
</protein>
<evidence type="ECO:0000313" key="2">
    <source>
        <dbReference type="Proteomes" id="UP000027442"/>
    </source>
</evidence>
<accession>A0A069QJQ2</accession>
<reference evidence="1 2" key="1">
    <citation type="submission" date="2013-08" db="EMBL/GenBank/DDBJ databases">
        <authorList>
            <person name="Weinstock G."/>
            <person name="Sodergren E."/>
            <person name="Wylie T."/>
            <person name="Fulton L."/>
            <person name="Fulton R."/>
            <person name="Fronick C."/>
            <person name="O'Laughlin M."/>
            <person name="Godfrey J."/>
            <person name="Miner T."/>
            <person name="Herter B."/>
            <person name="Appelbaum E."/>
            <person name="Cordes M."/>
            <person name="Lek S."/>
            <person name="Wollam A."/>
            <person name="Pepin K.H."/>
            <person name="Palsikar V.B."/>
            <person name="Mitreva M."/>
            <person name="Wilson R.K."/>
        </authorList>
    </citation>
    <scope>NUCLEOTIDE SEQUENCE [LARGE SCALE GENOMIC DNA]</scope>
    <source>
        <strain evidence="1 2">ATCC 15930</strain>
    </source>
</reference>
<organism evidence="1 2">
    <name type="scientific">Hoylesella loescheii DSM 19665 = JCM 12249 = ATCC 15930</name>
    <dbReference type="NCBI Taxonomy" id="1122985"/>
    <lineage>
        <taxon>Bacteria</taxon>
        <taxon>Pseudomonadati</taxon>
        <taxon>Bacteroidota</taxon>
        <taxon>Bacteroidia</taxon>
        <taxon>Bacteroidales</taxon>
        <taxon>Prevotellaceae</taxon>
        <taxon>Hoylesella</taxon>
    </lineage>
</organism>
<proteinExistence type="predicted"/>
<gene>
    <name evidence="1" type="ORF">HMPREF1991_00997</name>
</gene>
<dbReference type="HOGENOM" id="CLU_2555451_0_0_10"/>
<dbReference type="EMBL" id="JNGW01000037">
    <property type="protein sequence ID" value="KDR52907.1"/>
    <property type="molecule type" value="Genomic_DNA"/>
</dbReference>
<name>A0A069QJQ2_HOYLO</name>
<dbReference type="AlphaFoldDB" id="A0A069QJQ2"/>
<keyword evidence="2" id="KW-1185">Reference proteome</keyword>